<dbReference type="Proteomes" id="UP000617340">
    <property type="component" value="Unassembled WGS sequence"/>
</dbReference>
<organism evidence="1 2">
    <name type="scientific">Vespula germanica</name>
    <name type="common">German yellow jacket</name>
    <name type="synonym">Paravespula germanica</name>
    <dbReference type="NCBI Taxonomy" id="30212"/>
    <lineage>
        <taxon>Eukaryota</taxon>
        <taxon>Metazoa</taxon>
        <taxon>Ecdysozoa</taxon>
        <taxon>Arthropoda</taxon>
        <taxon>Hexapoda</taxon>
        <taxon>Insecta</taxon>
        <taxon>Pterygota</taxon>
        <taxon>Neoptera</taxon>
        <taxon>Endopterygota</taxon>
        <taxon>Hymenoptera</taxon>
        <taxon>Apocrita</taxon>
        <taxon>Aculeata</taxon>
        <taxon>Vespoidea</taxon>
        <taxon>Vespidae</taxon>
        <taxon>Vespinae</taxon>
        <taxon>Vespula</taxon>
    </lineage>
</organism>
<evidence type="ECO:0000313" key="1">
    <source>
        <dbReference type="EMBL" id="KAF7404067.1"/>
    </source>
</evidence>
<comment type="caution">
    <text evidence="1">The sequence shown here is derived from an EMBL/GenBank/DDBJ whole genome shotgun (WGS) entry which is preliminary data.</text>
</comment>
<evidence type="ECO:0000313" key="2">
    <source>
        <dbReference type="Proteomes" id="UP000617340"/>
    </source>
</evidence>
<keyword evidence="2" id="KW-1185">Reference proteome</keyword>
<proteinExistence type="predicted"/>
<protein>
    <submittedName>
        <fullName evidence="1">Uncharacterized protein</fullName>
    </submittedName>
</protein>
<gene>
    <name evidence="1" type="ORF">HZH68_006861</name>
</gene>
<name>A0A834KDR3_VESGE</name>
<dbReference type="AlphaFoldDB" id="A0A834KDR3"/>
<dbReference type="EMBL" id="JACSDZ010000005">
    <property type="protein sequence ID" value="KAF7404067.1"/>
    <property type="molecule type" value="Genomic_DNA"/>
</dbReference>
<sequence>MALEEEEAATKKKCIRIRIKLWSGDTELRETTTNSSVRPILTGNGSHLLRISTNTHRRSRSMHSPQNQIVEWGYWASIKLWSGDTELRETTTNSSVRPILTGNGSHLLRISTNTHRRSRKLNYGGGDAFPPVTPIRWILTAAGSDLF</sequence>
<reference evidence="1" key="1">
    <citation type="journal article" date="2020" name="G3 (Bethesda)">
        <title>High-Quality Assemblies for Three Invasive Social Wasps from the &lt;i&gt;Vespula&lt;/i&gt; Genus.</title>
        <authorList>
            <person name="Harrop T.W.R."/>
            <person name="Guhlin J."/>
            <person name="McLaughlin G.M."/>
            <person name="Permina E."/>
            <person name="Stockwell P."/>
            <person name="Gilligan J."/>
            <person name="Le Lec M.F."/>
            <person name="Gruber M.A.M."/>
            <person name="Quinn O."/>
            <person name="Lovegrove M."/>
            <person name="Duncan E.J."/>
            <person name="Remnant E.J."/>
            <person name="Van Eeckhoven J."/>
            <person name="Graham B."/>
            <person name="Knapp R.A."/>
            <person name="Langford K.W."/>
            <person name="Kronenberg Z."/>
            <person name="Press M.O."/>
            <person name="Eacker S.M."/>
            <person name="Wilson-Rankin E.E."/>
            <person name="Purcell J."/>
            <person name="Lester P.J."/>
            <person name="Dearden P.K."/>
        </authorList>
    </citation>
    <scope>NUCLEOTIDE SEQUENCE</scope>
    <source>
        <strain evidence="1">Linc-1</strain>
    </source>
</reference>
<accession>A0A834KDR3</accession>